<feature type="region of interest" description="Disordered" evidence="5">
    <location>
        <begin position="297"/>
        <end position="326"/>
    </location>
</feature>
<sequence length="453" mass="46756">MTSKPGLLARMLGRGSRAPVVASLAAAVLNQPLLVQSTIGEALVGGYLEGKVTSDDSVLKADRFEVAGSDGQPVGVALNLIGVINLSGAMVNRPMPGASGPGPVSYAAVRDTFDELLNDDAVTSIILRLDTPGGMASGCFDLVDHIFEARGRKPVYALVDDHAYSAGFALASACDEIWISRTGGVGSVGVVCYHHDWSGNNAQIGLKVTPLFAGARKVDFNPNFPLSEEAHAEAMADLEDLLTLFVDTVARNLGMDAGAVRATEAATYRGQAAVTVGFATRLGTWHDLIAHLGASEAAAPQAPGDPDPDDTEDATATPPTPEASLAPPAAVVENPAAALAAAVASSELPPALAVAVLRRAPQAGEPAASAIEYATAVQDACAAALRGDDTLAASFIEKNTDLDTVRAQLLSMKAEEGRNTQVITAHPASMADQRAADVKAQLNPNHIYKQRGN</sequence>
<evidence type="ECO:0000256" key="3">
    <source>
        <dbReference type="ARBA" id="ARBA00022801"/>
    </source>
</evidence>
<gene>
    <name evidence="7" type="ORF">BCL79_1846</name>
</gene>
<dbReference type="GO" id="GO:0006508">
    <property type="term" value="P:proteolysis"/>
    <property type="evidence" value="ECO:0007669"/>
    <property type="project" value="UniProtKB-KW"/>
</dbReference>
<dbReference type="CDD" id="cd07022">
    <property type="entry name" value="S49_Sppa_36K_type"/>
    <property type="match status" value="1"/>
</dbReference>
<dbReference type="AlphaFoldDB" id="A0A498CLF9"/>
<dbReference type="PANTHER" id="PTHR33209">
    <property type="entry name" value="PROTEASE 4"/>
    <property type="match status" value="1"/>
</dbReference>
<dbReference type="GO" id="GO:0008236">
    <property type="term" value="F:serine-type peptidase activity"/>
    <property type="evidence" value="ECO:0007669"/>
    <property type="project" value="UniProtKB-KW"/>
</dbReference>
<keyword evidence="3" id="KW-0378">Hydrolase</keyword>
<proteinExistence type="inferred from homology"/>
<evidence type="ECO:0000256" key="5">
    <source>
        <dbReference type="SAM" id="MobiDB-lite"/>
    </source>
</evidence>
<dbReference type="Pfam" id="PF01343">
    <property type="entry name" value="Peptidase_S49"/>
    <property type="match status" value="1"/>
</dbReference>
<comment type="similarity">
    <text evidence="1">Belongs to the peptidase S49 family.</text>
</comment>
<dbReference type="PANTHER" id="PTHR33209:SF1">
    <property type="entry name" value="PEPTIDASE S49 DOMAIN-CONTAINING PROTEIN"/>
    <property type="match status" value="1"/>
</dbReference>
<dbReference type="EMBL" id="RCDC01000004">
    <property type="protein sequence ID" value="RLK57440.1"/>
    <property type="molecule type" value="Genomic_DNA"/>
</dbReference>
<dbReference type="Gene3D" id="3.90.226.10">
    <property type="entry name" value="2-enoyl-CoA Hydratase, Chain A, domain 1"/>
    <property type="match status" value="1"/>
</dbReference>
<dbReference type="InterPro" id="IPR029045">
    <property type="entry name" value="ClpP/crotonase-like_dom_sf"/>
</dbReference>
<feature type="compositionally biased region" description="Low complexity" evidence="5">
    <location>
        <begin position="314"/>
        <end position="326"/>
    </location>
</feature>
<dbReference type="InterPro" id="IPR002142">
    <property type="entry name" value="Peptidase_S49"/>
</dbReference>
<evidence type="ECO:0000313" key="7">
    <source>
        <dbReference type="EMBL" id="RLK57440.1"/>
    </source>
</evidence>
<comment type="caution">
    <text evidence="7">The sequence shown here is derived from an EMBL/GenBank/DDBJ whole genome shotgun (WGS) entry which is preliminary data.</text>
</comment>
<feature type="domain" description="Peptidase S49" evidence="6">
    <location>
        <begin position="152"/>
        <end position="292"/>
    </location>
</feature>
<dbReference type="InterPro" id="IPR033855">
    <property type="entry name" value="Protein_C"/>
</dbReference>
<evidence type="ECO:0000259" key="6">
    <source>
        <dbReference type="Pfam" id="PF01343"/>
    </source>
</evidence>
<keyword evidence="2" id="KW-0645">Protease</keyword>
<accession>A0A498CLF9</accession>
<keyword evidence="4" id="KW-0720">Serine protease</keyword>
<protein>
    <submittedName>
        <fullName evidence="7">Protein C</fullName>
    </submittedName>
</protein>
<evidence type="ECO:0000313" key="8">
    <source>
        <dbReference type="Proteomes" id="UP000274786"/>
    </source>
</evidence>
<dbReference type="SUPFAM" id="SSF52096">
    <property type="entry name" value="ClpP/crotonase"/>
    <property type="match status" value="1"/>
</dbReference>
<dbReference type="RefSeq" id="WP_259462126.1">
    <property type="nucleotide sequence ID" value="NZ_RCDC01000004.1"/>
</dbReference>
<organism evidence="7 8">
    <name type="scientific">Stenotrophomonas rhizophila</name>
    <dbReference type="NCBI Taxonomy" id="216778"/>
    <lineage>
        <taxon>Bacteria</taxon>
        <taxon>Pseudomonadati</taxon>
        <taxon>Pseudomonadota</taxon>
        <taxon>Gammaproteobacteria</taxon>
        <taxon>Lysobacterales</taxon>
        <taxon>Lysobacteraceae</taxon>
        <taxon>Stenotrophomonas</taxon>
    </lineage>
</organism>
<evidence type="ECO:0000256" key="4">
    <source>
        <dbReference type="ARBA" id="ARBA00022825"/>
    </source>
</evidence>
<evidence type="ECO:0000256" key="1">
    <source>
        <dbReference type="ARBA" id="ARBA00008683"/>
    </source>
</evidence>
<dbReference type="Proteomes" id="UP000274786">
    <property type="component" value="Unassembled WGS sequence"/>
</dbReference>
<evidence type="ECO:0000256" key="2">
    <source>
        <dbReference type="ARBA" id="ARBA00022670"/>
    </source>
</evidence>
<name>A0A498CLF9_9GAMM</name>
<reference evidence="7 8" key="1">
    <citation type="submission" date="2018-10" db="EMBL/GenBank/DDBJ databases">
        <title>Comparative analysis of microorganisms from saline springs in Andes Mountain Range, Colombia.</title>
        <authorList>
            <person name="Rubin E."/>
        </authorList>
    </citation>
    <scope>NUCLEOTIDE SEQUENCE [LARGE SCALE GENOMIC DNA]</scope>
    <source>
        <strain evidence="7 8">USBA GBX 843</strain>
    </source>
</reference>